<sequence length="39" mass="4141">MACLLQRDDGSFMGMEGLAGPMGPRAWYAPTIVSGRLPS</sequence>
<dbReference type="EMBL" id="AK373231">
    <property type="protein sequence ID" value="BAK04428.1"/>
    <property type="molecule type" value="mRNA"/>
</dbReference>
<evidence type="ECO:0000313" key="1">
    <source>
        <dbReference type="EMBL" id="BAK04428.1"/>
    </source>
</evidence>
<protein>
    <submittedName>
        <fullName evidence="1">Predicted protein</fullName>
    </submittedName>
</protein>
<organism evidence="1">
    <name type="scientific">Hordeum vulgare subsp. vulgare</name>
    <name type="common">Domesticated barley</name>
    <dbReference type="NCBI Taxonomy" id="112509"/>
    <lineage>
        <taxon>Eukaryota</taxon>
        <taxon>Viridiplantae</taxon>
        <taxon>Streptophyta</taxon>
        <taxon>Embryophyta</taxon>
        <taxon>Tracheophyta</taxon>
        <taxon>Spermatophyta</taxon>
        <taxon>Magnoliopsida</taxon>
        <taxon>Liliopsida</taxon>
        <taxon>Poales</taxon>
        <taxon>Poaceae</taxon>
        <taxon>BOP clade</taxon>
        <taxon>Pooideae</taxon>
        <taxon>Triticodae</taxon>
        <taxon>Triticeae</taxon>
        <taxon>Hordeinae</taxon>
        <taxon>Hordeum</taxon>
    </lineage>
</organism>
<reference evidence="1" key="1">
    <citation type="journal article" date="2011" name="Plant Physiol.">
        <title>Comprehensive sequence analysis of 24,783 barley full-length cDNAs derived from 12 clone libraries.</title>
        <authorList>
            <person name="Matsumoto T."/>
            <person name="Tanaka T."/>
            <person name="Sakai H."/>
            <person name="Amano N."/>
            <person name="Kanamori H."/>
            <person name="Kurita K."/>
            <person name="Kikuta A."/>
            <person name="Kamiya K."/>
            <person name="Yamamoto M."/>
            <person name="Ikawa H."/>
            <person name="Fujii N."/>
            <person name="Hori K."/>
            <person name="Itoh T."/>
            <person name="Sato K."/>
        </authorList>
    </citation>
    <scope>NUCLEOTIDE SEQUENCE</scope>
    <source>
        <tissue evidence="1">Flower</tissue>
    </source>
</reference>
<name>F2EAQ6_HORVV</name>
<proteinExistence type="evidence at transcript level"/>
<accession>F2EAQ6</accession>
<dbReference type="AlphaFoldDB" id="F2EAQ6"/>